<accession>T1D6F7</accession>
<comment type="caution">
    <text evidence="2">The sequence shown here is derived from an EMBL/GenBank/DDBJ whole genome shotgun (WGS) entry which is preliminary data.</text>
</comment>
<evidence type="ECO:0000313" key="2">
    <source>
        <dbReference type="EMBL" id="EQD77860.1"/>
    </source>
</evidence>
<dbReference type="PROSITE" id="PS50883">
    <property type="entry name" value="EAL"/>
    <property type="match status" value="1"/>
</dbReference>
<evidence type="ECO:0000259" key="1">
    <source>
        <dbReference type="PROSITE" id="PS50883"/>
    </source>
</evidence>
<feature type="non-terminal residue" evidence="2">
    <location>
        <position position="1"/>
    </location>
</feature>
<dbReference type="CDD" id="cd01948">
    <property type="entry name" value="EAL"/>
    <property type="match status" value="1"/>
</dbReference>
<dbReference type="PANTHER" id="PTHR33121">
    <property type="entry name" value="CYCLIC DI-GMP PHOSPHODIESTERASE PDEF"/>
    <property type="match status" value="1"/>
</dbReference>
<dbReference type="Pfam" id="PF00563">
    <property type="entry name" value="EAL"/>
    <property type="match status" value="1"/>
</dbReference>
<dbReference type="InterPro" id="IPR001633">
    <property type="entry name" value="EAL_dom"/>
</dbReference>
<gene>
    <name evidence="2" type="ORF">B1A_02658</name>
</gene>
<dbReference type="EMBL" id="AUZX01001969">
    <property type="protein sequence ID" value="EQD77860.1"/>
    <property type="molecule type" value="Genomic_DNA"/>
</dbReference>
<proteinExistence type="predicted"/>
<protein>
    <submittedName>
        <fullName evidence="2">Response regulator receiver modulated diguanylate cyclase/phosphodiesterase with PAS/PAC sensor(S)</fullName>
    </submittedName>
</protein>
<dbReference type="GO" id="GO:0071111">
    <property type="term" value="F:cyclic-guanylate-specific phosphodiesterase activity"/>
    <property type="evidence" value="ECO:0007669"/>
    <property type="project" value="InterPro"/>
</dbReference>
<sequence>PPQGELIPPQVFLSIAEETGLIIPIGVTCLRQVCETVGQWKRKFASARDLSVNFNLSHRQFIDPLFWDLLSTALGENDFPPGDFQVEITENVLLDQDRSLWLQIEKLLRIGVKLALDDFGTGYSSLSYLHDLPLNSLKIDRSFTLDLKDNPRHQTIVQSILRLALDLDLYAVVEGIEDRRQLDAVREAGARFGQGYFYAPALTAGEFQEGLRTGLRFPQ</sequence>
<name>T1D6F7_9ZZZZ</name>
<feature type="domain" description="EAL" evidence="1">
    <location>
        <begin position="1"/>
        <end position="215"/>
    </location>
</feature>
<dbReference type="InterPro" id="IPR050706">
    <property type="entry name" value="Cyclic-di-GMP_PDE-like"/>
</dbReference>
<dbReference type="SUPFAM" id="SSF141868">
    <property type="entry name" value="EAL domain-like"/>
    <property type="match status" value="1"/>
</dbReference>
<dbReference type="Gene3D" id="3.20.20.450">
    <property type="entry name" value="EAL domain"/>
    <property type="match status" value="1"/>
</dbReference>
<reference evidence="2" key="2">
    <citation type="journal article" date="2014" name="ISME J.">
        <title>Microbial stratification in low pH oxic and suboxic macroscopic growths along an acid mine drainage.</title>
        <authorList>
            <person name="Mendez-Garcia C."/>
            <person name="Mesa V."/>
            <person name="Sprenger R.R."/>
            <person name="Richter M."/>
            <person name="Diez M.S."/>
            <person name="Solano J."/>
            <person name="Bargiela R."/>
            <person name="Golyshina O.V."/>
            <person name="Manteca A."/>
            <person name="Ramos J.L."/>
            <person name="Gallego J.R."/>
            <person name="Llorente I."/>
            <person name="Martins Dos Santos V.A."/>
            <person name="Jensen O.N."/>
            <person name="Pelaez A.I."/>
            <person name="Sanchez J."/>
            <person name="Ferrer M."/>
        </authorList>
    </citation>
    <scope>NUCLEOTIDE SEQUENCE</scope>
</reference>
<organism evidence="2">
    <name type="scientific">mine drainage metagenome</name>
    <dbReference type="NCBI Taxonomy" id="410659"/>
    <lineage>
        <taxon>unclassified sequences</taxon>
        <taxon>metagenomes</taxon>
        <taxon>ecological metagenomes</taxon>
    </lineage>
</organism>
<dbReference type="SMART" id="SM00052">
    <property type="entry name" value="EAL"/>
    <property type="match status" value="1"/>
</dbReference>
<reference evidence="2" key="1">
    <citation type="submission" date="2013-08" db="EMBL/GenBank/DDBJ databases">
        <authorList>
            <person name="Mendez C."/>
            <person name="Richter M."/>
            <person name="Ferrer M."/>
            <person name="Sanchez J."/>
        </authorList>
    </citation>
    <scope>NUCLEOTIDE SEQUENCE</scope>
</reference>
<dbReference type="InterPro" id="IPR035919">
    <property type="entry name" value="EAL_sf"/>
</dbReference>
<dbReference type="PANTHER" id="PTHR33121:SF70">
    <property type="entry name" value="SIGNALING PROTEIN YKOW"/>
    <property type="match status" value="1"/>
</dbReference>
<dbReference type="AlphaFoldDB" id="T1D6F7"/>